<name>S6V5L3_PSESF</name>
<dbReference type="GO" id="GO:0009338">
    <property type="term" value="C:exodeoxyribonuclease V complex"/>
    <property type="evidence" value="ECO:0007669"/>
    <property type="project" value="TreeGrafter"/>
</dbReference>
<evidence type="ECO:0000256" key="4">
    <source>
        <dbReference type="ARBA" id="ARBA00022840"/>
    </source>
</evidence>
<comment type="caution">
    <text evidence="6">The sequence shown here is derived from an EMBL/GenBank/DDBJ whole genome shotgun (WGS) entry which is preliminary data.</text>
</comment>
<keyword evidence="3" id="KW-0347">Helicase</keyword>
<evidence type="ECO:0000256" key="3">
    <source>
        <dbReference type="ARBA" id="ARBA00022806"/>
    </source>
</evidence>
<dbReference type="AlphaFoldDB" id="S6V5L3"/>
<dbReference type="GO" id="GO:0003677">
    <property type="term" value="F:DNA binding"/>
    <property type="evidence" value="ECO:0007669"/>
    <property type="project" value="InterPro"/>
</dbReference>
<evidence type="ECO:0000313" key="7">
    <source>
        <dbReference type="Proteomes" id="UP000015729"/>
    </source>
</evidence>
<dbReference type="SUPFAM" id="SSF52540">
    <property type="entry name" value="P-loop containing nucleoside triphosphate hydrolases"/>
    <property type="match status" value="1"/>
</dbReference>
<dbReference type="PANTHER" id="PTHR11070">
    <property type="entry name" value="UVRD / RECB / PCRA DNA HELICASE FAMILY MEMBER"/>
    <property type="match status" value="1"/>
</dbReference>
<feature type="non-terminal residue" evidence="6">
    <location>
        <position position="174"/>
    </location>
</feature>
<accession>S6V5L3</accession>
<evidence type="ECO:0000259" key="5">
    <source>
        <dbReference type="Pfam" id="PF13361"/>
    </source>
</evidence>
<evidence type="ECO:0000256" key="2">
    <source>
        <dbReference type="ARBA" id="ARBA00022801"/>
    </source>
</evidence>
<dbReference type="GO" id="GO:0016787">
    <property type="term" value="F:hydrolase activity"/>
    <property type="evidence" value="ECO:0007669"/>
    <property type="project" value="UniProtKB-KW"/>
</dbReference>
<dbReference type="GO" id="GO:0005829">
    <property type="term" value="C:cytosol"/>
    <property type="evidence" value="ECO:0007669"/>
    <property type="project" value="TreeGrafter"/>
</dbReference>
<feature type="domain" description="UvrD-like helicase C-terminal" evidence="5">
    <location>
        <begin position="35"/>
        <end position="169"/>
    </location>
</feature>
<dbReference type="GO" id="GO:0043138">
    <property type="term" value="F:3'-5' DNA helicase activity"/>
    <property type="evidence" value="ECO:0007669"/>
    <property type="project" value="TreeGrafter"/>
</dbReference>
<sequence length="174" mass="19534">YRAVWRSQGVLPMLRRLLHDFALPQTLMTRTDGERVLTNLLHLSELLQQAAAELDGEQALIRHLGDHLALSGQAGEEQILRLESDEQLVKVVTIHKSKGLQYPLVFLPFICSSKPVDGSRLPLQFHDADGRAQISLQPTEALIQQADDERLAEDLRLLYVALTRSEHACWLGVA</sequence>
<dbReference type="InterPro" id="IPR000212">
    <property type="entry name" value="DNA_helicase_UvrD/REP"/>
</dbReference>
<protein>
    <submittedName>
        <fullName evidence="6">Exodeoxyribonuclease V subunit beta</fullName>
    </submittedName>
</protein>
<dbReference type="InterPro" id="IPR014017">
    <property type="entry name" value="DNA_helicase_UvrD-like_C"/>
</dbReference>
<keyword evidence="1" id="KW-0547">Nucleotide-binding</keyword>
<keyword evidence="2" id="KW-0378">Hydrolase</keyword>
<feature type="non-terminal residue" evidence="6">
    <location>
        <position position="1"/>
    </location>
</feature>
<keyword evidence="4" id="KW-0067">ATP-binding</keyword>
<gene>
    <name evidence="6" type="ORF">A244_02090</name>
</gene>
<evidence type="ECO:0000256" key="1">
    <source>
        <dbReference type="ARBA" id="ARBA00022741"/>
    </source>
</evidence>
<dbReference type="GO" id="GO:0000725">
    <property type="term" value="P:recombinational repair"/>
    <property type="evidence" value="ECO:0007669"/>
    <property type="project" value="TreeGrafter"/>
</dbReference>
<organism evidence="6 7">
    <name type="scientific">Pseudomonas syringae pv. actinidiae ICMP 18807</name>
    <dbReference type="NCBI Taxonomy" id="1194404"/>
    <lineage>
        <taxon>Bacteria</taxon>
        <taxon>Pseudomonadati</taxon>
        <taxon>Pseudomonadota</taxon>
        <taxon>Gammaproteobacteria</taxon>
        <taxon>Pseudomonadales</taxon>
        <taxon>Pseudomonadaceae</taxon>
        <taxon>Pseudomonas</taxon>
        <taxon>Pseudomonas syringae</taxon>
    </lineage>
</organism>
<dbReference type="PANTHER" id="PTHR11070:SF23">
    <property type="entry name" value="RECBCD ENZYME SUBUNIT RECB"/>
    <property type="match status" value="1"/>
</dbReference>
<dbReference type="GO" id="GO:0005524">
    <property type="term" value="F:ATP binding"/>
    <property type="evidence" value="ECO:0007669"/>
    <property type="project" value="UniProtKB-KW"/>
</dbReference>
<dbReference type="InterPro" id="IPR027417">
    <property type="entry name" value="P-loop_NTPase"/>
</dbReference>
<dbReference type="Proteomes" id="UP000015729">
    <property type="component" value="Unassembled WGS sequence"/>
</dbReference>
<dbReference type="Gene3D" id="3.40.50.300">
    <property type="entry name" value="P-loop containing nucleotide triphosphate hydrolases"/>
    <property type="match status" value="1"/>
</dbReference>
<reference evidence="6 7" key="1">
    <citation type="journal article" date="2013" name="PLoS Pathog.">
        <title>Genomic analysis of the Kiwifruit pathogen Pseudomonas syringae pv. actinidiae provides insight into the origins of an emergent plant disease.</title>
        <authorList>
            <person name="McCann H.C."/>
            <person name="Rikkerink E.H."/>
            <person name="Bertels F."/>
            <person name="Fiers M."/>
            <person name="Lu A."/>
            <person name="Rees-George J."/>
            <person name="Andersen M.T."/>
            <person name="Gleave A.P."/>
            <person name="Haubold B."/>
            <person name="Wohlers M.W."/>
            <person name="Guttman D.S."/>
            <person name="Wang P.W."/>
            <person name="Straub C."/>
            <person name="Vanneste J.L."/>
            <person name="Rainey P.B."/>
            <person name="Templeton M.D."/>
        </authorList>
    </citation>
    <scope>NUCLEOTIDE SEQUENCE [LARGE SCALE GENOMIC DNA]</scope>
    <source>
        <strain evidence="6 7">ICMP 18807</strain>
    </source>
</reference>
<dbReference type="Pfam" id="PF13361">
    <property type="entry name" value="UvrD_C"/>
    <property type="match status" value="1"/>
</dbReference>
<proteinExistence type="predicted"/>
<evidence type="ECO:0000313" key="6">
    <source>
        <dbReference type="EMBL" id="EPN63563.1"/>
    </source>
</evidence>
<dbReference type="EMBL" id="AOKG01000146">
    <property type="protein sequence ID" value="EPN63563.1"/>
    <property type="molecule type" value="Genomic_DNA"/>
</dbReference>